<dbReference type="Proteomes" id="UP001597079">
    <property type="component" value="Unassembled WGS sequence"/>
</dbReference>
<evidence type="ECO:0000313" key="3">
    <source>
        <dbReference type="EMBL" id="MFD1678110.1"/>
    </source>
</evidence>
<accession>A0ABW4JRI7</accession>
<dbReference type="InterPro" id="IPR036291">
    <property type="entry name" value="NAD(P)-bd_dom_sf"/>
</dbReference>
<dbReference type="InterPro" id="IPR000683">
    <property type="entry name" value="Gfo/Idh/MocA-like_OxRdtase_N"/>
</dbReference>
<reference evidence="4" key="1">
    <citation type="journal article" date="2019" name="Int. J. Syst. Evol. Microbiol.">
        <title>The Global Catalogue of Microorganisms (GCM) 10K type strain sequencing project: providing services to taxonomists for standard genome sequencing and annotation.</title>
        <authorList>
            <consortium name="The Broad Institute Genomics Platform"/>
            <consortium name="The Broad Institute Genome Sequencing Center for Infectious Disease"/>
            <person name="Wu L."/>
            <person name="Ma J."/>
        </authorList>
    </citation>
    <scope>NUCLEOTIDE SEQUENCE [LARGE SCALE GENOMIC DNA]</scope>
    <source>
        <strain evidence="4">CGMCC 1.12286</strain>
    </source>
</reference>
<dbReference type="SUPFAM" id="SSF55347">
    <property type="entry name" value="Glyceraldehyde-3-phosphate dehydrogenase-like, C-terminal domain"/>
    <property type="match status" value="1"/>
</dbReference>
<proteinExistence type="predicted"/>
<name>A0ABW4JRI7_9BACL</name>
<dbReference type="EMBL" id="JBHUCX010000100">
    <property type="protein sequence ID" value="MFD1678110.1"/>
    <property type="molecule type" value="Genomic_DNA"/>
</dbReference>
<keyword evidence="1" id="KW-0560">Oxidoreductase</keyword>
<gene>
    <name evidence="3" type="ORF">ACFSB2_25920</name>
</gene>
<dbReference type="PANTHER" id="PTHR43818">
    <property type="entry name" value="BCDNA.GH03377"/>
    <property type="match status" value="1"/>
</dbReference>
<dbReference type="Pfam" id="PF01408">
    <property type="entry name" value="GFO_IDH_MocA"/>
    <property type="match status" value="1"/>
</dbReference>
<keyword evidence="4" id="KW-1185">Reference proteome</keyword>
<dbReference type="InterPro" id="IPR050463">
    <property type="entry name" value="Gfo/Idh/MocA_oxidrdct_glycsds"/>
</dbReference>
<dbReference type="Gene3D" id="3.40.50.720">
    <property type="entry name" value="NAD(P)-binding Rossmann-like Domain"/>
    <property type="match status" value="1"/>
</dbReference>
<organism evidence="3 4">
    <name type="scientific">Alicyclobacillus fodiniaquatilis</name>
    <dbReference type="NCBI Taxonomy" id="1661150"/>
    <lineage>
        <taxon>Bacteria</taxon>
        <taxon>Bacillati</taxon>
        <taxon>Bacillota</taxon>
        <taxon>Bacilli</taxon>
        <taxon>Bacillales</taxon>
        <taxon>Alicyclobacillaceae</taxon>
        <taxon>Alicyclobacillus</taxon>
    </lineage>
</organism>
<evidence type="ECO:0000313" key="4">
    <source>
        <dbReference type="Proteomes" id="UP001597079"/>
    </source>
</evidence>
<comment type="caution">
    <text evidence="3">The sequence shown here is derived from an EMBL/GenBank/DDBJ whole genome shotgun (WGS) entry which is preliminary data.</text>
</comment>
<dbReference type="SUPFAM" id="SSF51735">
    <property type="entry name" value="NAD(P)-binding Rossmann-fold domains"/>
    <property type="match status" value="1"/>
</dbReference>
<dbReference type="PANTHER" id="PTHR43818:SF11">
    <property type="entry name" value="BCDNA.GH03377"/>
    <property type="match status" value="1"/>
</dbReference>
<evidence type="ECO:0000256" key="1">
    <source>
        <dbReference type="ARBA" id="ARBA00023002"/>
    </source>
</evidence>
<feature type="domain" description="Gfo/Idh/MocA-like oxidoreductase N-terminal" evidence="2">
    <location>
        <begin position="6"/>
        <end position="123"/>
    </location>
</feature>
<dbReference type="Gene3D" id="3.30.360.10">
    <property type="entry name" value="Dihydrodipicolinate Reductase, domain 2"/>
    <property type="match status" value="1"/>
</dbReference>
<sequence>MARIYRVAVVGCGHRGREHAAGIQAESRCQIVALSDVNEQAAESLNRDLGLNAKVYRDHHDMLKQEAPDIVVTSLWTPLHLPVFRDSAQAGVKAVISEKPMAPTWGECLEIANIAQETNCQLTFCHQRRFAKGNQLARKLISEGVFGEIQRMELYSPPNLLDCGTHTIDQALSFVDETPVKWVLGAVDASEPLNWFGVSAEGMAAGTLVFENGIRAHIQVGGPDMDIWGGVRVHGSKGFFAVDWDGKCLEARVYDDPAWQLPVLAEGVDNHMVGVVGDAVDALEAGIEPELSYKKALRASEVIFAFYESVRRHARVALPLQGVTDNPFVTMLENHRF</sequence>
<protein>
    <submittedName>
        <fullName evidence="3">Gfo/Idh/MocA family protein</fullName>
    </submittedName>
</protein>
<dbReference type="RefSeq" id="WP_377946102.1">
    <property type="nucleotide sequence ID" value="NZ_JBHUCX010000100.1"/>
</dbReference>
<evidence type="ECO:0000259" key="2">
    <source>
        <dbReference type="Pfam" id="PF01408"/>
    </source>
</evidence>